<keyword evidence="3" id="KW-1185">Reference proteome</keyword>
<evidence type="ECO:0000259" key="1">
    <source>
        <dbReference type="PROSITE" id="PS50835"/>
    </source>
</evidence>
<feature type="domain" description="Ig-like" evidence="1">
    <location>
        <begin position="26"/>
        <end position="103"/>
    </location>
</feature>
<dbReference type="InterPro" id="IPR007110">
    <property type="entry name" value="Ig-like_dom"/>
</dbReference>
<gene>
    <name evidence="2" type="ORF">AVEN_85003_1</name>
</gene>
<dbReference type="InterPro" id="IPR036179">
    <property type="entry name" value="Ig-like_dom_sf"/>
</dbReference>
<proteinExistence type="predicted"/>
<dbReference type="PROSITE" id="PS50835">
    <property type="entry name" value="IG_LIKE"/>
    <property type="match status" value="1"/>
</dbReference>
<dbReference type="InterPro" id="IPR013783">
    <property type="entry name" value="Ig-like_fold"/>
</dbReference>
<comment type="caution">
    <text evidence="2">The sequence shown here is derived from an EMBL/GenBank/DDBJ whole genome shotgun (WGS) entry which is preliminary data.</text>
</comment>
<organism evidence="2 3">
    <name type="scientific">Araneus ventricosus</name>
    <name type="common">Orbweaver spider</name>
    <name type="synonym">Epeira ventricosa</name>
    <dbReference type="NCBI Taxonomy" id="182803"/>
    <lineage>
        <taxon>Eukaryota</taxon>
        <taxon>Metazoa</taxon>
        <taxon>Ecdysozoa</taxon>
        <taxon>Arthropoda</taxon>
        <taxon>Chelicerata</taxon>
        <taxon>Arachnida</taxon>
        <taxon>Araneae</taxon>
        <taxon>Araneomorphae</taxon>
        <taxon>Entelegynae</taxon>
        <taxon>Araneoidea</taxon>
        <taxon>Araneidae</taxon>
        <taxon>Araneus</taxon>
    </lineage>
</organism>
<accession>A0A4Y2V0C8</accession>
<dbReference type="EMBL" id="BGPR01041255">
    <property type="protein sequence ID" value="GBO17496.1"/>
    <property type="molecule type" value="Genomic_DNA"/>
</dbReference>
<name>A0A4Y2V0C8_ARAVE</name>
<reference evidence="2 3" key="1">
    <citation type="journal article" date="2019" name="Sci. Rep.">
        <title>Orb-weaving spider Araneus ventricosus genome elucidates the spidroin gene catalogue.</title>
        <authorList>
            <person name="Kono N."/>
            <person name="Nakamura H."/>
            <person name="Ohtoshi R."/>
            <person name="Moran D.A.P."/>
            <person name="Shinohara A."/>
            <person name="Yoshida Y."/>
            <person name="Fujiwara M."/>
            <person name="Mori M."/>
            <person name="Tomita M."/>
            <person name="Arakawa K."/>
        </authorList>
    </citation>
    <scope>NUCLEOTIDE SEQUENCE [LARGE SCALE GENOMIC DNA]</scope>
</reference>
<dbReference type="Proteomes" id="UP000499080">
    <property type="component" value="Unassembled WGS sequence"/>
</dbReference>
<dbReference type="SUPFAM" id="SSF48726">
    <property type="entry name" value="Immunoglobulin"/>
    <property type="match status" value="1"/>
</dbReference>
<dbReference type="Gene3D" id="2.60.40.10">
    <property type="entry name" value="Immunoglobulins"/>
    <property type="match status" value="1"/>
</dbReference>
<evidence type="ECO:0000313" key="3">
    <source>
        <dbReference type="Proteomes" id="UP000499080"/>
    </source>
</evidence>
<evidence type="ECO:0000313" key="2">
    <source>
        <dbReference type="EMBL" id="GBO17496.1"/>
    </source>
</evidence>
<protein>
    <recommendedName>
        <fullName evidence="1">Ig-like domain-containing protein</fullName>
    </recommendedName>
</protein>
<sequence length="183" mass="20497">MTRRFHCRVNSFECNPTTFCFLLTDPTAVYIEDRANVQEEDGTYKVDLRCVPSGWFAYDSIIWFKDGAPINTETSKQSLHLDLKSPFGMGKVSEFQGYYYCSVALDNPSKHIFSPKLLVKFPESGEYGRSTGGGSFLLETKIETLSIKSKCLMIYGGCINIILSLSPQDETSGGARRPSKDRS</sequence>
<dbReference type="AlphaFoldDB" id="A0A4Y2V0C8"/>